<comment type="similarity">
    <text evidence="1">Belongs to the LDH2/MDH2 oxidoreductase family.</text>
</comment>
<dbReference type="InterPro" id="IPR003767">
    <property type="entry name" value="Malate/L-lactate_DH-like"/>
</dbReference>
<comment type="caution">
    <text evidence="3">The sequence shown here is derived from an EMBL/GenBank/DDBJ whole genome shotgun (WGS) entry which is preliminary data.</text>
</comment>
<dbReference type="PANTHER" id="PTHR11091">
    <property type="entry name" value="OXIDOREDUCTASE-RELATED"/>
    <property type="match status" value="1"/>
</dbReference>
<accession>A0A9E2F2T2</accession>
<gene>
    <name evidence="3" type="primary">yjmC</name>
    <name evidence="3" type="ORF">DDT42_02009</name>
</gene>
<dbReference type="PANTHER" id="PTHR11091:SF0">
    <property type="entry name" value="MALATE DEHYDROGENASE"/>
    <property type="match status" value="1"/>
</dbReference>
<dbReference type="InterPro" id="IPR036111">
    <property type="entry name" value="Mal/L-sulfo/L-lacto_DH-like_sf"/>
</dbReference>
<reference evidence="3 4" key="1">
    <citation type="journal article" date="2021" name="bioRxiv">
        <title>Unique metabolic strategies in Hadean analogues reveal hints for primordial physiology.</title>
        <authorList>
            <person name="Nobu M.K."/>
            <person name="Nakai R."/>
            <person name="Tamazawa S."/>
            <person name="Mori H."/>
            <person name="Toyoda A."/>
            <person name="Ijiri A."/>
            <person name="Suzuki S."/>
            <person name="Kurokawa K."/>
            <person name="Kamagata Y."/>
            <person name="Tamaki H."/>
        </authorList>
    </citation>
    <scope>NUCLEOTIDE SEQUENCE [LARGE SCALE GENOMIC DNA]</scope>
    <source>
        <strain evidence="3">BS525</strain>
    </source>
</reference>
<evidence type="ECO:0000256" key="1">
    <source>
        <dbReference type="ARBA" id="ARBA00006056"/>
    </source>
</evidence>
<dbReference type="EMBL" id="QLTW01000331">
    <property type="protein sequence ID" value="MBT9146127.1"/>
    <property type="molecule type" value="Genomic_DNA"/>
</dbReference>
<evidence type="ECO:0000256" key="2">
    <source>
        <dbReference type="ARBA" id="ARBA00023002"/>
    </source>
</evidence>
<dbReference type="InterPro" id="IPR043143">
    <property type="entry name" value="Mal/L-sulf/L-lact_DH-like_NADP"/>
</dbReference>
<dbReference type="Gene3D" id="1.10.1530.10">
    <property type="match status" value="1"/>
</dbReference>
<dbReference type="InterPro" id="IPR043144">
    <property type="entry name" value="Mal/L-sulf/L-lact_DH-like_ah"/>
</dbReference>
<dbReference type="SUPFAM" id="SSF89733">
    <property type="entry name" value="L-sulfolactate dehydrogenase-like"/>
    <property type="match status" value="1"/>
</dbReference>
<dbReference type="Pfam" id="PF02615">
    <property type="entry name" value="Ldh_2"/>
    <property type="match status" value="1"/>
</dbReference>
<dbReference type="Proteomes" id="UP000811545">
    <property type="component" value="Unassembled WGS sequence"/>
</dbReference>
<dbReference type="EC" id="1.1.1.-" evidence="3"/>
<evidence type="ECO:0000313" key="3">
    <source>
        <dbReference type="EMBL" id="MBT9146127.1"/>
    </source>
</evidence>
<protein>
    <submittedName>
        <fullName evidence="3">Oxidoreductase YjmC</fullName>
        <ecNumber evidence="3">1.1.1.-</ecNumber>
    </submittedName>
</protein>
<organism evidence="3 4">
    <name type="scientific">Psychracetigena formicireducens</name>
    <dbReference type="NCBI Taxonomy" id="2986056"/>
    <lineage>
        <taxon>Bacteria</taxon>
        <taxon>Bacillati</taxon>
        <taxon>Candidatus Lithacetigenota</taxon>
        <taxon>Candidatus Psychracetigena</taxon>
    </lineage>
</organism>
<dbReference type="Gene3D" id="3.30.1370.60">
    <property type="entry name" value="Hypothetical oxidoreductase yiak, domain 2"/>
    <property type="match status" value="1"/>
</dbReference>
<evidence type="ECO:0000313" key="4">
    <source>
        <dbReference type="Proteomes" id="UP000811545"/>
    </source>
</evidence>
<dbReference type="GO" id="GO:0016491">
    <property type="term" value="F:oxidoreductase activity"/>
    <property type="evidence" value="ECO:0007669"/>
    <property type="project" value="UniProtKB-KW"/>
</dbReference>
<keyword evidence="2 3" id="KW-0560">Oxidoreductase</keyword>
<dbReference type="AlphaFoldDB" id="A0A9E2F2T2"/>
<sequence length="370" mass="40106">MLEIRYSYIKLLQLSQEIFEHFGFSKEDSLTAAQNLLMADLRGIESHGVARLRGYLRLIEQKRINPKATPCIIRENATTAVLDADQSLGLIVAEKAMDIAIAKAQESGVGMVSVGNSSHFGIAGTYVLKALTENMIGVSMTNASALVAPTRGKTRLLGTNPIAVGVPSLSYPSFLADLATTTAANGKLEILQRKGQEAPYNWLQDAEGLPTSNANALKIGGALLPLGGDELHGSHKGFALGSIVDIFSGVFSGANFSAWVPPFPAYVPIPENPVGKGIGHFFMAMRIDNWEEEQVFLSRMDQWIESVLNTTPIDPLKPVIVPGMPEHQAYQNNLENGIALHPIVIEEINELLKELDLYDKHHLSSNLQGA</sequence>
<name>A0A9E2F2T2_PSYF1</name>
<proteinExistence type="inferred from homology"/>